<name>A0A8S5QVY9_9CAUD</name>
<proteinExistence type="predicted"/>
<protein>
    <submittedName>
        <fullName evidence="1">Uncharacterized protein</fullName>
    </submittedName>
</protein>
<reference evidence="1" key="1">
    <citation type="journal article" date="2021" name="Proc. Natl. Acad. Sci. U.S.A.">
        <title>A Catalog of Tens of Thousands of Viruses from Human Metagenomes Reveals Hidden Associations with Chronic Diseases.</title>
        <authorList>
            <person name="Tisza M.J."/>
            <person name="Buck C.B."/>
        </authorList>
    </citation>
    <scope>NUCLEOTIDE SEQUENCE</scope>
    <source>
        <strain evidence="1">CtcPl3</strain>
    </source>
</reference>
<organism evidence="1">
    <name type="scientific">Myoviridae sp. ctcPl3</name>
    <dbReference type="NCBI Taxonomy" id="2826669"/>
    <lineage>
        <taxon>Viruses</taxon>
        <taxon>Duplodnaviria</taxon>
        <taxon>Heunggongvirae</taxon>
        <taxon>Uroviricota</taxon>
        <taxon>Caudoviricetes</taxon>
    </lineage>
</organism>
<accession>A0A8S5QVY9</accession>
<dbReference type="EMBL" id="BK015752">
    <property type="protein sequence ID" value="DAE23374.1"/>
    <property type="molecule type" value="Genomic_DNA"/>
</dbReference>
<evidence type="ECO:0000313" key="1">
    <source>
        <dbReference type="EMBL" id="DAE23374.1"/>
    </source>
</evidence>
<sequence length="30" mass="3287">MVSKTAPTKVSAVFYCWGVNAETDVIKRKG</sequence>